<feature type="domain" description="CoV Nsp2 middle" evidence="99">
    <location>
        <begin position="458"/>
        <end position="688"/>
    </location>
</feature>
<dbReference type="InterPro" id="IPR047570">
    <property type="entry name" value="NSP12_IF_CoV"/>
</dbReference>
<dbReference type="Pfam" id="PF19216">
    <property type="entry name" value="CoV_NSP15_M"/>
    <property type="match status" value="1"/>
</dbReference>
<dbReference type="InterPro" id="IPR027417">
    <property type="entry name" value="P-loop_NTPase"/>
</dbReference>
<keyword evidence="50 65" id="KW-0899">Viral immunoevasion</keyword>
<dbReference type="CDD" id="cd21560">
    <property type="entry name" value="betaCoV-Nsp6"/>
    <property type="match status" value="1"/>
</dbReference>
<dbReference type="SUPFAM" id="SSF50494">
    <property type="entry name" value="Trypsin-like serine proteases"/>
    <property type="match status" value="1"/>
</dbReference>
<dbReference type="Gene3D" id="3.40.30.150">
    <property type="entry name" value="Coronavirus polyprotein cleavage domain"/>
    <property type="match status" value="1"/>
</dbReference>
<protein>
    <recommendedName>
        <fullName evidence="68">ORF1ab polyprotein</fullName>
    </recommendedName>
</protein>
<evidence type="ECO:0000259" key="79">
    <source>
        <dbReference type="PROSITE" id="PS51942"/>
    </source>
</evidence>
<dbReference type="InterPro" id="IPR044322">
    <property type="entry name" value="NSP15_M_alpha_beta_CoV"/>
</dbReference>
<feature type="domain" description="Peptidase C30" evidence="74">
    <location>
        <begin position="3231"/>
        <end position="3536"/>
    </location>
</feature>
<evidence type="ECO:0000256" key="4">
    <source>
        <dbReference type="ARBA" id="ARBA00004301"/>
    </source>
</evidence>
<evidence type="ECO:0000256" key="56">
    <source>
        <dbReference type="ARBA" id="ARBA00047984"/>
    </source>
</evidence>
<dbReference type="InterPro" id="IPR044371">
    <property type="entry name" value="Macro_X_NSP3-like"/>
</dbReference>
<feature type="domain" description="Nsp4C" evidence="83">
    <location>
        <begin position="3132"/>
        <end position="3230"/>
    </location>
</feature>
<dbReference type="PROSITE" id="PS51947">
    <property type="entry name" value="NIRAN"/>
    <property type="match status" value="1"/>
</dbReference>
<dbReference type="EMBL" id="OR233321">
    <property type="protein sequence ID" value="WMT59581.1"/>
    <property type="molecule type" value="Genomic_RNA"/>
</dbReference>
<evidence type="ECO:0000256" key="41">
    <source>
        <dbReference type="ARBA" id="ARBA00022995"/>
    </source>
</evidence>
<dbReference type="GO" id="GO:0039657">
    <property type="term" value="P:symbiont-mediated suppression of host gene expression"/>
    <property type="evidence" value="ECO:0007669"/>
    <property type="project" value="UniProtKB-KW"/>
</dbReference>
<comment type="subcellular location">
    <subcellularLocation>
        <location evidence="5">Host cytoplasm</location>
        <location evidence="5">Host perinuclear region</location>
    </subcellularLocation>
    <subcellularLocation>
        <location evidence="6">Host endoplasmic reticulum-Golgi intermediate compartment</location>
    </subcellularLocation>
    <subcellularLocation>
        <location evidence="4">Host membrane</location>
        <topology evidence="4">Multi-pass membrane protein</topology>
    </subcellularLocation>
</comment>
<comment type="cofactor">
    <cofactor evidence="2">
        <name>Mn(2+)</name>
        <dbReference type="ChEBI" id="CHEBI:29035"/>
    </cofactor>
</comment>
<dbReference type="CDD" id="cd23528">
    <property type="entry name" value="capping_2-OMTase_betaCoV_Nsp16"/>
    <property type="match status" value="1"/>
</dbReference>
<evidence type="ECO:0000256" key="3">
    <source>
        <dbReference type="ARBA" id="ARBA00001946"/>
    </source>
</evidence>
<feature type="active site" evidence="64">
    <location>
        <position position="6668"/>
    </location>
</feature>
<evidence type="ECO:0000256" key="44">
    <source>
        <dbReference type="ARBA" id="ARBA00023157"/>
    </source>
</evidence>
<dbReference type="InterPro" id="IPR036333">
    <property type="entry name" value="NSP10_sf_CoV"/>
</dbReference>
<dbReference type="Pfam" id="PF11633">
    <property type="entry name" value="bCoV_SUD_M"/>
    <property type="match status" value="1"/>
</dbReference>
<evidence type="ECO:0000259" key="89">
    <source>
        <dbReference type="PROSITE" id="PS51952"/>
    </source>
</evidence>
<dbReference type="Pfam" id="PF19217">
    <property type="entry name" value="CoV_NSP4_N"/>
    <property type="match status" value="1"/>
</dbReference>
<dbReference type="Pfam" id="PF19219">
    <property type="entry name" value="CoV_NSP15_N"/>
    <property type="match status" value="1"/>
</dbReference>
<dbReference type="CDD" id="cd21401">
    <property type="entry name" value="ZBD_cv_Nsp13-like"/>
    <property type="match status" value="1"/>
</dbReference>
<feature type="compositionally biased region" description="Acidic residues" evidence="69">
    <location>
        <begin position="971"/>
        <end position="985"/>
    </location>
</feature>
<dbReference type="CDD" id="cd21822">
    <property type="entry name" value="SARS-CoV-like_Nsp3_NAB"/>
    <property type="match status" value="1"/>
</dbReference>
<dbReference type="PROSITE" id="PS51958">
    <property type="entry name" value="NENDOU"/>
    <property type="match status" value="1"/>
</dbReference>
<dbReference type="InterPro" id="IPR037230">
    <property type="entry name" value="NSP8_sf_CoV"/>
</dbReference>
<evidence type="ECO:0000256" key="20">
    <source>
        <dbReference type="ARBA" id="ARBA00022723"/>
    </source>
</evidence>
<dbReference type="CDD" id="cd21872">
    <property type="entry name" value="CoV_Nsp10"/>
    <property type="match status" value="1"/>
</dbReference>
<evidence type="ECO:0000256" key="38">
    <source>
        <dbReference type="ARBA" id="ARBA00022884"/>
    </source>
</evidence>
<keyword evidence="11 63" id="KW-0489">Methyltransferase</keyword>
<dbReference type="Pfam" id="PF19215">
    <property type="entry name" value="CoV_NSP15_C"/>
    <property type="match status" value="1"/>
</dbReference>
<evidence type="ECO:0000256" key="14">
    <source>
        <dbReference type="ARBA" id="ARBA00022662"/>
    </source>
</evidence>
<dbReference type="CDD" id="cd21831">
    <property type="entry name" value="betaCoV_Nsp8"/>
    <property type="match status" value="1"/>
</dbReference>
<feature type="domain" description="Ubiquitin-like" evidence="80">
    <location>
        <begin position="822"/>
        <end position="930"/>
    </location>
</feature>
<keyword evidence="9 65" id="KW-1192">Host mRNA suppression by virus</keyword>
<dbReference type="InterPro" id="IPR043174">
    <property type="entry name" value="NSP15_middle_sf"/>
</dbReference>
<keyword evidence="14" id="KW-1130">Modulation of host ubiquitin pathway by virus</keyword>
<feature type="domain" description="Ubiquitin-like" evidence="81">
    <location>
        <begin position="1532"/>
        <end position="1587"/>
    </location>
</feature>
<dbReference type="InterPro" id="IPR043615">
    <property type="entry name" value="NSP2_N_CoV"/>
</dbReference>
<dbReference type="PROSITE" id="PS50507">
    <property type="entry name" value="RDRP_SSRNA_POS"/>
    <property type="match status" value="1"/>
</dbReference>
<feature type="transmembrane region" description="Helical" evidence="70">
    <location>
        <begin position="3675"/>
        <end position="3691"/>
    </location>
</feature>
<feature type="disulfide bond" evidence="67">
    <location>
        <begin position="2249"/>
        <end position="2255"/>
    </location>
</feature>
<feature type="domain" description="ExoN/MTase coactivator" evidence="89">
    <location>
        <begin position="4221"/>
        <end position="4359"/>
    </location>
</feature>
<dbReference type="Gene3D" id="3.40.220.10">
    <property type="entry name" value="Leucine Aminopeptidase, subunit E, domain 1"/>
    <property type="match status" value="1"/>
</dbReference>
<keyword evidence="16 63" id="KW-0808">Transferase</keyword>
<dbReference type="InterPro" id="IPR044330">
    <property type="entry name" value="NSP15_alpha_betaCoV_N"/>
</dbReference>
<keyword evidence="13 65" id="KW-1090">Inhibition of host innate immune response by virus</keyword>
<dbReference type="CDD" id="cd21666">
    <property type="entry name" value="betaCoV_Nsp5_Mpro"/>
    <property type="match status" value="1"/>
</dbReference>
<dbReference type="Gene3D" id="1.10.150.420">
    <property type="entry name" value="Coronavirus nonstructural protein 4 C-terminus"/>
    <property type="match status" value="1"/>
</dbReference>
<dbReference type="InterPro" id="IPR029063">
    <property type="entry name" value="SAM-dependent_MTases_sf"/>
</dbReference>
<dbReference type="GO" id="GO:0006508">
    <property type="term" value="P:proteolysis"/>
    <property type="evidence" value="ECO:0007669"/>
    <property type="project" value="UniProtKB-KW"/>
</dbReference>
<dbReference type="CDD" id="cd21516">
    <property type="entry name" value="betaCoV_Nsp2_SARS-like"/>
    <property type="match status" value="1"/>
</dbReference>
<dbReference type="Pfam" id="PF06471">
    <property type="entry name" value="CoV_ExoN"/>
    <property type="match status" value="1"/>
</dbReference>
<dbReference type="PROSITE" id="PS51951">
    <property type="entry name" value="COV_NSP9_SSRNA_BD"/>
    <property type="match status" value="1"/>
</dbReference>
<evidence type="ECO:0000256" key="52">
    <source>
        <dbReference type="ARBA" id="ARBA00034456"/>
    </source>
</evidence>
<dbReference type="PROSITE" id="PS51952">
    <property type="entry name" value="COV_EXON_MTASE_COACT"/>
    <property type="match status" value="1"/>
</dbReference>
<evidence type="ECO:0000256" key="13">
    <source>
        <dbReference type="ARBA" id="ARBA00022632"/>
    </source>
</evidence>
<dbReference type="CDD" id="cd21171">
    <property type="entry name" value="NTD_alpha_betaCoV_Nsp15-like"/>
    <property type="match status" value="1"/>
</dbReference>
<name>A0AA51XV45_9BETC</name>
<dbReference type="GO" id="GO:0039694">
    <property type="term" value="P:viral RNA genome replication"/>
    <property type="evidence" value="ECO:0007669"/>
    <property type="project" value="InterPro"/>
</dbReference>
<dbReference type="SUPFAM" id="SSF144246">
    <property type="entry name" value="Coronavirus NSP10-like"/>
    <property type="match status" value="1"/>
</dbReference>
<comment type="subunit">
    <text evidence="53">Interacts with nsp7 and nsp8 to form the replication-transcription complex (RTC): nsp12, nsp7, two subunits of nsp8, and up to two subunits of nsp13. Interacts with nsp9.</text>
</comment>
<dbReference type="PROSITE" id="PS51940">
    <property type="entry name" value="SARS_NSP3C_N"/>
    <property type="match status" value="1"/>
</dbReference>
<feature type="active site" evidence="62">
    <location>
        <position position="6160"/>
    </location>
</feature>
<evidence type="ECO:0000259" key="80">
    <source>
        <dbReference type="PROSITE" id="PS51943"/>
    </source>
</evidence>
<dbReference type="InterPro" id="IPR046441">
    <property type="entry name" value="RdRp_CoV"/>
</dbReference>
<dbReference type="PROSITE" id="PS51961">
    <property type="entry name" value="AV_NSP11N_COV_NSP15M"/>
    <property type="match status" value="1"/>
</dbReference>
<comment type="caution">
    <text evidence="67">Lacks conserved residue(s) required for the propagation of feature annotation.</text>
</comment>
<comment type="catalytic activity">
    <reaction evidence="1">
        <text>Thiol-dependent hydrolysis of ester, thioester, amide, peptide and isopeptide bonds formed by the C-terminal Gly of ubiquitin (a 76-residue protein attached to proteins as an intracellular targeting signal).</text>
        <dbReference type="EC" id="3.4.19.12"/>
    </reaction>
</comment>
<feature type="transmembrane region" description="Helical" evidence="70">
    <location>
        <begin position="2736"/>
        <end position="2758"/>
    </location>
</feature>
<feature type="transmembrane region" description="Helical" evidence="70">
    <location>
        <begin position="3603"/>
        <end position="3624"/>
    </location>
</feature>
<evidence type="ECO:0000256" key="63">
    <source>
        <dbReference type="PROSITE-ProRule" id="PRU01299"/>
    </source>
</evidence>
<keyword evidence="38 60" id="KW-0694">RNA-binding</keyword>
<dbReference type="Pfam" id="PF12379">
    <property type="entry name" value="bCoV_NSP3_N"/>
    <property type="match status" value="1"/>
</dbReference>
<feature type="domain" description="AV-Nsp11N/CoV-Nsp15M" evidence="95">
    <location>
        <begin position="6481"/>
        <end position="6606"/>
    </location>
</feature>
<evidence type="ECO:0000256" key="67">
    <source>
        <dbReference type="PROSITE-ProRule" id="PRU01337"/>
    </source>
</evidence>
<dbReference type="GO" id="GO:0043139">
    <property type="term" value="F:5'-3' DNA helicase activity"/>
    <property type="evidence" value="ECO:0007669"/>
    <property type="project" value="TreeGrafter"/>
</dbReference>
<feature type="binding site" evidence="63">
    <location>
        <begin position="6223"/>
        <end position="6229"/>
    </location>
    <ligand>
        <name>S-adenosyl-L-methionine</name>
        <dbReference type="ChEBI" id="CHEBI:59789"/>
    </ligand>
</feature>
<dbReference type="Pfam" id="PF00680">
    <property type="entry name" value="RdRP_1"/>
    <property type="match status" value="1"/>
</dbReference>
<comment type="function">
    <text evidence="52">Plays a role in viral RNA synthesis through two distinct activities. The N7-guanine methyltransferase activity plays a role in the formation of the cap structure GpppA-RNA. The proofreading exoribonuclease reduces the sensitivity of the virus to RNA mutagens during replication. This activity acts on both ssRNA and dsRNA in a 3'-5' direction.</text>
</comment>
<dbReference type="InterPro" id="IPR038123">
    <property type="entry name" value="NSP4_C_sf_CoV"/>
</dbReference>
<dbReference type="PROSITE" id="PS51943">
    <property type="entry name" value="COV_NSP3A_UBL"/>
    <property type="match status" value="1"/>
</dbReference>
<evidence type="ECO:0000256" key="46">
    <source>
        <dbReference type="ARBA" id="ARBA00023208"/>
    </source>
</evidence>
<dbReference type="Pfam" id="PF08717">
    <property type="entry name" value="CoV_NSP8"/>
    <property type="match status" value="1"/>
</dbReference>
<dbReference type="InterPro" id="IPR041679">
    <property type="entry name" value="DNA2/NAM7-like_C"/>
</dbReference>
<evidence type="ECO:0000256" key="43">
    <source>
        <dbReference type="ARBA" id="ARBA00023136"/>
    </source>
</evidence>
<dbReference type="InterPro" id="IPR009466">
    <property type="entry name" value="NSP14_CoV"/>
</dbReference>
<dbReference type="Pfam" id="PF19218">
    <property type="entry name" value="CoV_NSP3_C"/>
    <property type="match status" value="1"/>
</dbReference>
<dbReference type="Pfam" id="PF12124">
    <property type="entry name" value="bCoV_SUD_C"/>
    <property type="match status" value="1"/>
</dbReference>
<dbReference type="SUPFAM" id="SSF160099">
    <property type="entry name" value="SARS Nsp1-like"/>
    <property type="match status" value="1"/>
</dbReference>
<dbReference type="PROSITE" id="PS51442">
    <property type="entry name" value="M_PRO"/>
    <property type="match status" value="1"/>
</dbReference>
<dbReference type="PROSITE" id="PS51124">
    <property type="entry name" value="PEPTIDASE_C16"/>
    <property type="match status" value="1"/>
</dbReference>
<dbReference type="PROSITE" id="PS51949">
    <property type="entry name" value="COV_NSP7"/>
    <property type="match status" value="1"/>
</dbReference>
<dbReference type="Gene3D" id="3.30.70.3540">
    <property type="entry name" value="Nsp8 replicase, head domain"/>
    <property type="match status" value="1"/>
</dbReference>
<feature type="domain" description="NiRAN" evidence="84">
    <location>
        <begin position="4366"/>
        <end position="4620"/>
    </location>
</feature>
<dbReference type="Gene3D" id="3.40.220.20">
    <property type="entry name" value="Nsp3, SUD-M subdomain"/>
    <property type="match status" value="1"/>
</dbReference>
<dbReference type="GO" id="GO:0003968">
    <property type="term" value="F:RNA-directed RNA polymerase activity"/>
    <property type="evidence" value="ECO:0007669"/>
    <property type="project" value="UniProtKB-KW"/>
</dbReference>
<evidence type="ECO:0000256" key="51">
    <source>
        <dbReference type="ARBA" id="ARBA00024600"/>
    </source>
</evidence>
<dbReference type="InterPro" id="IPR044351">
    <property type="entry name" value="RdRp_SARS-CoV-like"/>
</dbReference>
<feature type="transmembrane region" description="Helical" evidence="70">
    <location>
        <begin position="3549"/>
        <end position="3572"/>
    </location>
</feature>
<feature type="domain" description="ExoN" evidence="90">
    <location>
        <begin position="5964"/>
        <end position="6179"/>
    </location>
</feature>
<feature type="domain" description="BetaCoV Nsp1 C-terminal" evidence="97">
    <location>
        <begin position="148"/>
        <end position="179"/>
    </location>
</feature>
<keyword evidence="22" id="KW-0547">Nucleotide-binding</keyword>
<dbReference type="PANTHER" id="PTHR43788">
    <property type="entry name" value="DNA2/NAM7 HELICASE FAMILY MEMBER"/>
    <property type="match status" value="1"/>
</dbReference>
<dbReference type="InterPro" id="IPR042570">
    <property type="entry name" value="NSP3_NAB_bCoV_sf"/>
</dbReference>
<dbReference type="GO" id="GO:0008270">
    <property type="term" value="F:zinc ion binding"/>
    <property type="evidence" value="ECO:0007669"/>
    <property type="project" value="UniProtKB-UniRule"/>
</dbReference>
<feature type="active site" evidence="64">
    <location>
        <position position="6708"/>
    </location>
</feature>
<dbReference type="Pfam" id="PF20632">
    <property type="entry name" value="CoV_NSP13_ZBD"/>
    <property type="match status" value="1"/>
</dbReference>
<dbReference type="InterPro" id="IPR044315">
    <property type="entry name" value="NSP14_betaCoV"/>
</dbReference>
<evidence type="ECO:0000256" key="2">
    <source>
        <dbReference type="ARBA" id="ARBA00001936"/>
    </source>
</evidence>
<dbReference type="CDD" id="cd21722">
    <property type="entry name" value="betaCoV_Nsp13-helicase"/>
    <property type="match status" value="1"/>
</dbReference>
<dbReference type="PROSITE" id="PS51941">
    <property type="entry name" value="BCOV_NSP3C_M"/>
    <property type="match status" value="1"/>
</dbReference>
<keyword evidence="40 70" id="KW-1133">Transmembrane helix</keyword>
<dbReference type="CDD" id="cd21467">
    <property type="entry name" value="Ubl1_cv_Nsp3_N-like"/>
    <property type="match status" value="1"/>
</dbReference>
<keyword evidence="42" id="KW-1072">Activation of host autophagy by virus</keyword>
<evidence type="ECO:0000256" key="68">
    <source>
        <dbReference type="PROSITE-ProRule" id="PRU01344"/>
    </source>
</evidence>
<evidence type="ECO:0000256" key="47">
    <source>
        <dbReference type="ARBA" id="ARBA00023239"/>
    </source>
</evidence>
<dbReference type="CDD" id="cd21717">
    <property type="entry name" value="TM_Y_SARS-CoV-like_Nsp3_C"/>
    <property type="match status" value="1"/>
</dbReference>
<dbReference type="PROSITE" id="PS51990">
    <property type="entry name" value="COV_NSP2_M"/>
    <property type="match status" value="1"/>
</dbReference>
<evidence type="ECO:0000259" key="86">
    <source>
        <dbReference type="PROSITE" id="PS51949"/>
    </source>
</evidence>
<evidence type="ECO:0000256" key="62">
    <source>
        <dbReference type="PROSITE-ProRule" id="PRU01298"/>
    </source>
</evidence>
<dbReference type="Gene3D" id="3.40.50.11580">
    <property type="match status" value="1"/>
</dbReference>
<dbReference type="InterPro" id="IPR046436">
    <property type="entry name" value="NIV_EXON"/>
</dbReference>
<comment type="function">
    <text evidence="54">RNA-directed RNA polymerase that catalyzes the transcription of viral genomic and subgenomic RNAs. Acts in complex with nsp7 and nsp8 to transcribe both the minus and positive strands of genomic RNA. The kinase-like NiRAN domain of NSP12 attaches one or more nucleotides to the amino terminus of NSP9, forming a covalent RNA-protein intermediate that serves as transcription/replication primer. Subgenomic RNAs (sgRNAs) are formed by discontinuous transcription: The polymerase has the ability to pause at transcription-regulating sequences (TRS) and jump to the leader TRS, resulting in a major deletion. This creates a series of subgenomic RNAs that are replicated, transcribed and translated. In addition, Nsp12 is a subunit of the viral RNA capping enzyme that catalyzes the RNA guanylyltransferase reaction for genomic and sub-genomic RNAs. Subsequently, the NiRAN domain transfers RNA to GDP, and forms the core cap structure GpppA-RNA.</text>
</comment>
<dbReference type="InterPro" id="IPR047566">
    <property type="entry name" value="CoV_NSP3_Y"/>
</dbReference>
<feature type="transmembrane region" description="Helical" evidence="70">
    <location>
        <begin position="3044"/>
        <end position="3065"/>
    </location>
</feature>
<evidence type="ECO:0000256" key="11">
    <source>
        <dbReference type="ARBA" id="ARBA00022603"/>
    </source>
</evidence>
<evidence type="ECO:0000256" key="34">
    <source>
        <dbReference type="ARBA" id="ARBA00022840"/>
    </source>
</evidence>
<dbReference type="Pfam" id="PF08710">
    <property type="entry name" value="CoV_NSP9"/>
    <property type="match status" value="1"/>
</dbReference>
<dbReference type="InterPro" id="IPR043178">
    <property type="entry name" value="PLpro_thumb_sf_CoV"/>
</dbReference>
<evidence type="ECO:0000259" key="96">
    <source>
        <dbReference type="PROSITE" id="PS51962"/>
    </source>
</evidence>
<evidence type="ECO:0000256" key="70">
    <source>
        <dbReference type="SAM" id="Phobius"/>
    </source>
</evidence>
<evidence type="ECO:0000256" key="15">
    <source>
        <dbReference type="ARBA" id="ARBA00022670"/>
    </source>
</evidence>
<dbReference type="PROSITE" id="PS51954">
    <property type="entry name" value="COV_N7_MTASE"/>
    <property type="match status" value="1"/>
</dbReference>
<dbReference type="InterPro" id="IPR049894">
    <property type="entry name" value="COV_NSP3_3ECTO"/>
</dbReference>
<evidence type="ECO:0000259" key="77">
    <source>
        <dbReference type="PROSITE" id="PS51940"/>
    </source>
</evidence>
<evidence type="ECO:0000256" key="19">
    <source>
        <dbReference type="ARBA" id="ARBA00022722"/>
    </source>
</evidence>
<keyword evidence="25 59" id="KW-0863">Zinc-finger</keyword>
<dbReference type="Gene3D" id="3.40.50.300">
    <property type="entry name" value="P-loop containing nucleotide triphosphate hydrolases"/>
    <property type="match status" value="2"/>
</dbReference>
<evidence type="ECO:0000259" key="102">
    <source>
        <dbReference type="PROSITE" id="PS51993"/>
    </source>
</evidence>
<keyword evidence="30 65" id="KW-1193">Eukaryotic host translation shutoff by virus</keyword>
<dbReference type="Pfam" id="PF08716">
    <property type="entry name" value="CoV_NSP7"/>
    <property type="match status" value="1"/>
</dbReference>
<evidence type="ECO:0000259" key="98">
    <source>
        <dbReference type="PROSITE" id="PS51989"/>
    </source>
</evidence>
<dbReference type="InterPro" id="IPR043504">
    <property type="entry name" value="Peptidase_S1_PA_chymotrypsin"/>
</dbReference>
<dbReference type="GO" id="GO:0000175">
    <property type="term" value="F:3'-5'-RNA exonuclease activity"/>
    <property type="evidence" value="ECO:0007669"/>
    <property type="project" value="InterPro"/>
</dbReference>
<dbReference type="PROSITE" id="PS51945">
    <property type="entry name" value="BCOV_NSP3E_NAB"/>
    <property type="match status" value="1"/>
</dbReference>
<dbReference type="InterPro" id="IPR002589">
    <property type="entry name" value="Macro_dom"/>
</dbReference>
<dbReference type="Gene3D" id="3.30.160.820">
    <property type="entry name" value="Nsp15 N-terminal domain-like"/>
    <property type="match status" value="1"/>
</dbReference>
<dbReference type="InterPro" id="IPR048672">
    <property type="entry name" value="NSP13_ZBD_CoV"/>
</dbReference>
<dbReference type="Pfam" id="PF11501">
    <property type="entry name" value="bCoV_NSP1"/>
    <property type="match status" value="1"/>
</dbReference>
<dbReference type="GO" id="GO:0004843">
    <property type="term" value="F:cysteine-type deubiquitinase activity"/>
    <property type="evidence" value="ECO:0007669"/>
    <property type="project" value="UniProtKB-EC"/>
</dbReference>
<dbReference type="GO" id="GO:0062243">
    <property type="term" value="C:double membrane vesicle viral factory outer membrane"/>
    <property type="evidence" value="ECO:0007669"/>
    <property type="project" value="UniProtKB-ARBA"/>
</dbReference>
<dbReference type="InterPro" id="IPR009003">
    <property type="entry name" value="Peptidase_S1_PA"/>
</dbReference>
<evidence type="ECO:0000256" key="36">
    <source>
        <dbReference type="ARBA" id="ARBA00022870"/>
    </source>
</evidence>
<feature type="region of interest" description="Y4" evidence="66">
    <location>
        <begin position="2630"/>
        <end position="2730"/>
    </location>
</feature>
<comment type="cofactor">
    <cofactor evidence="3">
        <name>Mg(2+)</name>
        <dbReference type="ChEBI" id="CHEBI:18420"/>
    </cofactor>
</comment>
<dbReference type="GO" id="GO:0039520">
    <property type="term" value="P:symbiont-mediated activation of host autophagy"/>
    <property type="evidence" value="ECO:0007669"/>
    <property type="project" value="UniProtKB-KW"/>
</dbReference>
<dbReference type="FunFam" id="2.40.10.250:FF:000001">
    <property type="entry name" value="Orf1a polyprotein"/>
    <property type="match status" value="1"/>
</dbReference>
<keyword evidence="23" id="KW-0688">Ribosomal frameshifting</keyword>
<evidence type="ECO:0000256" key="23">
    <source>
        <dbReference type="ARBA" id="ARBA00022758"/>
    </source>
</evidence>
<dbReference type="PROSITE" id="PS52000">
    <property type="entry name" value="COV_NSP12_IF"/>
    <property type="match status" value="1"/>
</dbReference>
<feature type="region of interest" description="Disordered" evidence="69">
    <location>
        <begin position="971"/>
        <end position="995"/>
    </location>
</feature>
<dbReference type="InterPro" id="IPR038030">
    <property type="entry name" value="NSP1_glob_sf_bCoV"/>
</dbReference>
<feature type="transmembrane region" description="Helical" evidence="70">
    <location>
        <begin position="2193"/>
        <end position="2215"/>
    </location>
</feature>
<dbReference type="FunFam" id="1.10.150.420:FF:000001">
    <property type="entry name" value="Replicase polyprotein"/>
    <property type="match status" value="1"/>
</dbReference>
<feature type="domain" description="Macro" evidence="78">
    <location>
        <begin position="1333"/>
        <end position="1460"/>
    </location>
</feature>
<comment type="catalytic activity">
    <reaction evidence="57">
        <text>ATP + H2O = ADP + phosphate + H(+)</text>
        <dbReference type="Rhea" id="RHEA:13065"/>
        <dbReference type="ChEBI" id="CHEBI:15377"/>
        <dbReference type="ChEBI" id="CHEBI:15378"/>
        <dbReference type="ChEBI" id="CHEBI:30616"/>
        <dbReference type="ChEBI" id="CHEBI:43474"/>
        <dbReference type="ChEBI" id="CHEBI:456216"/>
        <dbReference type="EC" id="3.6.4.12"/>
    </reaction>
</comment>
<dbReference type="Gene3D" id="6.10.140.2090">
    <property type="match status" value="1"/>
</dbReference>
<evidence type="ECO:0000259" key="92">
    <source>
        <dbReference type="PROSITE" id="PS51955"/>
    </source>
</evidence>
<keyword evidence="15" id="KW-0645">Protease</keyword>
<evidence type="ECO:0000259" key="104">
    <source>
        <dbReference type="PROSITE" id="PS52000"/>
    </source>
</evidence>
<dbReference type="FunFam" id="1.10.8.370:FF:000001">
    <property type="entry name" value="Orf1a polyprotein"/>
    <property type="match status" value="1"/>
</dbReference>
<dbReference type="GO" id="GO:0004197">
    <property type="term" value="F:cysteine-type endopeptidase activity"/>
    <property type="evidence" value="ECO:0007669"/>
    <property type="project" value="InterPro"/>
</dbReference>
<dbReference type="CDD" id="cd21827">
    <property type="entry name" value="betaCoV_Nsp7"/>
    <property type="match status" value="1"/>
</dbReference>
<dbReference type="InterPro" id="IPR043609">
    <property type="entry name" value="NendoU_nidovirus"/>
</dbReference>
<feature type="active site" evidence="62">
    <location>
        <position position="6165"/>
    </location>
</feature>
<feature type="domain" description="Peptidase C16" evidence="72">
    <location>
        <begin position="1601"/>
        <end position="1865"/>
    </location>
</feature>
<dbReference type="Pfam" id="PF13087">
    <property type="entry name" value="AAA_12"/>
    <property type="match status" value="1"/>
</dbReference>
<evidence type="ECO:0000259" key="83">
    <source>
        <dbReference type="PROSITE" id="PS51946"/>
    </source>
</evidence>
<dbReference type="InterPro" id="IPR013016">
    <property type="entry name" value="Peptidase_C16_CoV"/>
</dbReference>
<feature type="domain" description="CoV Nsp2 N-terminal" evidence="98">
    <location>
        <begin position="183"/>
        <end position="456"/>
    </location>
</feature>
<keyword evidence="32 66" id="KW-0862">Zinc</keyword>
<dbReference type="GO" id="GO:0004519">
    <property type="term" value="F:endonuclease activity"/>
    <property type="evidence" value="ECO:0007669"/>
    <property type="project" value="UniProtKB-UniRule"/>
</dbReference>
<dbReference type="InterPro" id="IPR043611">
    <property type="entry name" value="CoV_NSP3_C"/>
</dbReference>
<feature type="domain" description="RdRp catalytic" evidence="71">
    <location>
        <begin position="4971"/>
        <end position="5133"/>
    </location>
</feature>
<evidence type="ECO:0000256" key="7">
    <source>
        <dbReference type="ARBA" id="ARBA00008087"/>
    </source>
</evidence>
<feature type="domain" description="RdRp Nsp8 cofactor" evidence="87">
    <location>
        <begin position="3910"/>
        <end position="4107"/>
    </location>
</feature>
<dbReference type="GO" id="GO:0039502">
    <property type="term" value="P:symbiont-mediated suppression of host type I interferon-mediated signaling pathway"/>
    <property type="evidence" value="ECO:0007669"/>
    <property type="project" value="UniProtKB-UniRule"/>
</dbReference>
<dbReference type="PROSITE" id="PS51948">
    <property type="entry name" value="COV_NSP12_RDRP"/>
    <property type="match status" value="1"/>
</dbReference>
<dbReference type="InterPro" id="IPR008740">
    <property type="entry name" value="Peptidase_C30_CoV"/>
</dbReference>
<organism evidence="105">
    <name type="scientific">Horseshoe bat sarbecovirus</name>
    <dbReference type="NCBI Taxonomy" id="3068538"/>
    <lineage>
        <taxon>Viruses</taxon>
        <taxon>Riboviria</taxon>
        <taxon>Orthornavirae</taxon>
        <taxon>Pisuviricota</taxon>
        <taxon>Pisoniviricetes</taxon>
        <taxon>Nidovirales</taxon>
        <taxon>Cornidovirineae</taxon>
        <taxon>Coronaviridae</taxon>
        <taxon>Orthocoronavirinae</taxon>
        <taxon>Betacoronavirus</taxon>
        <taxon>Sarbecovirus</taxon>
    </lineage>
</organism>
<dbReference type="Pfam" id="PF06460">
    <property type="entry name" value="CoV_Methyltr_2"/>
    <property type="match status" value="1"/>
</dbReference>
<dbReference type="InterPro" id="IPR043177">
    <property type="entry name" value="PLpro_N_sf_CoV"/>
</dbReference>
<keyword evidence="20 66" id="KW-0479">Metal-binding</keyword>
<dbReference type="InterPro" id="IPR021590">
    <property type="entry name" value="NSP1_glob_bCoV"/>
</dbReference>
<feature type="region of interest" description="Y3" evidence="66">
    <location>
        <begin position="2548"/>
        <end position="2629"/>
    </location>
</feature>
<evidence type="ECO:0000256" key="57">
    <source>
        <dbReference type="ARBA" id="ARBA00047995"/>
    </source>
</evidence>
<dbReference type="CDD" id="cd21659">
    <property type="entry name" value="betaCoV_Nsp14"/>
    <property type="match status" value="1"/>
</dbReference>
<keyword evidence="17 70" id="KW-0812">Transmembrane</keyword>
<evidence type="ECO:0000259" key="72">
    <source>
        <dbReference type="PROSITE" id="PS51124"/>
    </source>
</evidence>
<evidence type="ECO:0000256" key="21">
    <source>
        <dbReference type="ARBA" id="ARBA00022737"/>
    </source>
</evidence>
<dbReference type="InterPro" id="IPR044863">
    <property type="entry name" value="NIRAN"/>
</dbReference>
<feature type="domain" description="(+)RNA virus helicase C-terminal" evidence="76">
    <location>
        <begin position="5548"/>
        <end position="5899"/>
    </location>
</feature>
<keyword evidence="18" id="KW-0548">Nucleotidyltransferase</keyword>
<dbReference type="CDD" id="cd21409">
    <property type="entry name" value="1B_cv_Nsp13-like"/>
    <property type="match status" value="1"/>
</dbReference>
<evidence type="ECO:0000259" key="90">
    <source>
        <dbReference type="PROSITE" id="PS51953"/>
    </source>
</evidence>
<feature type="region of interest" description="Y1" evidence="66">
    <location>
        <begin position="2362"/>
        <end position="2452"/>
    </location>
</feature>
<evidence type="ECO:0000259" key="74">
    <source>
        <dbReference type="PROSITE" id="PS51442"/>
    </source>
</evidence>
<feature type="domain" description="CV ZBD" evidence="75">
    <location>
        <begin position="5292"/>
        <end position="5404"/>
    </location>
</feature>
<keyword evidence="12" id="KW-1132">Decay of host mRNAs by virus</keyword>
<dbReference type="GO" id="GO:0032574">
    <property type="term" value="F:5'-3' RNA helicase activity"/>
    <property type="evidence" value="ECO:0007669"/>
    <property type="project" value="UniProtKB-ARBA"/>
</dbReference>
<feature type="domain" description="Nucleic acid-binding" evidence="82">
    <location>
        <begin position="1878"/>
        <end position="1988"/>
    </location>
</feature>
<dbReference type="PROSITE" id="PS51950">
    <property type="entry name" value="COV_NSP8"/>
    <property type="match status" value="1"/>
</dbReference>
<dbReference type="CDD" id="cd21898">
    <property type="entry name" value="betaCoV_Nsp9"/>
    <property type="match status" value="1"/>
</dbReference>
<evidence type="ECO:0000256" key="69">
    <source>
        <dbReference type="SAM" id="MobiDB-lite"/>
    </source>
</evidence>
<dbReference type="PROSITE" id="PS51962">
    <property type="entry name" value="COV_NSP1"/>
    <property type="match status" value="1"/>
</dbReference>
<dbReference type="Gene3D" id="1.10.8.1190">
    <property type="match status" value="1"/>
</dbReference>
<dbReference type="PROSITE" id="PS51653">
    <property type="entry name" value="CV_ZBD"/>
    <property type="match status" value="1"/>
</dbReference>
<dbReference type="InterPro" id="IPR044389">
    <property type="entry name" value="NSP2_SARS-CoV-like"/>
</dbReference>
<evidence type="ECO:0000256" key="8">
    <source>
        <dbReference type="ARBA" id="ARBA00022484"/>
    </source>
</evidence>
<evidence type="ECO:0000259" key="91">
    <source>
        <dbReference type="PROSITE" id="PS51954"/>
    </source>
</evidence>
<dbReference type="GO" id="GO:0004482">
    <property type="term" value="F:mRNA 5'-cap (guanine-N7-)-methyltransferase activity"/>
    <property type="evidence" value="ECO:0007669"/>
    <property type="project" value="InterPro"/>
</dbReference>
<dbReference type="GO" id="GO:0008242">
    <property type="term" value="F:omega peptidase activity"/>
    <property type="evidence" value="ECO:0007669"/>
    <property type="project" value="InterPro"/>
</dbReference>
<comment type="similarity">
    <text evidence="7 61">Belongs to the coronaviruses polyprotein 1ab family.</text>
</comment>
<evidence type="ECO:0000259" key="99">
    <source>
        <dbReference type="PROSITE" id="PS51990"/>
    </source>
</evidence>
<dbReference type="Pfam" id="PF16251">
    <property type="entry name" value="bCoV_NAB"/>
    <property type="match status" value="1"/>
</dbReference>
<dbReference type="Pfam" id="PF06478">
    <property type="entry name" value="CoV_RPol_N"/>
    <property type="match status" value="1"/>
</dbReference>
<evidence type="ECO:0000256" key="12">
    <source>
        <dbReference type="ARBA" id="ARBA00022616"/>
    </source>
</evidence>
<feature type="domain" description="N7-MTase" evidence="91">
    <location>
        <begin position="6188"/>
        <end position="6419"/>
    </location>
</feature>
<feature type="transmembrane region" description="Helical" evidence="70">
    <location>
        <begin position="3578"/>
        <end position="3596"/>
    </location>
</feature>
<dbReference type="SUPFAM" id="SSF143076">
    <property type="entry name" value="Coronavirus NSP8-like"/>
    <property type="match status" value="1"/>
</dbReference>
<feature type="domain" description="CoV Nsp3 Y" evidence="101">
    <location>
        <begin position="2362"/>
        <end position="2730"/>
    </location>
</feature>
<feature type="region of interest" description="ZF2" evidence="66">
    <location>
        <begin position="2412"/>
        <end position="2422"/>
    </location>
</feature>
<feature type="region of interest" description="CoV-Y" evidence="66">
    <location>
        <begin position="2453"/>
        <end position="2730"/>
    </location>
</feature>
<feature type="transmembrane region" description="Helical" evidence="70">
    <location>
        <begin position="2330"/>
        <end position="2361"/>
    </location>
</feature>
<evidence type="ECO:0000256" key="18">
    <source>
        <dbReference type="ARBA" id="ARBA00022695"/>
    </source>
</evidence>
<dbReference type="SUPFAM" id="SSF159936">
    <property type="entry name" value="NSP3A-like"/>
    <property type="match status" value="1"/>
</dbReference>
<dbReference type="FunFam" id="3.40.50.150:FF:000162">
    <property type="entry name" value="Orf1ab polyprotein"/>
    <property type="match status" value="1"/>
</dbReference>
<dbReference type="InterPro" id="IPR047573">
    <property type="entry name" value="CoV_NSP2_M"/>
</dbReference>
<dbReference type="PROSITE" id="PS51953">
    <property type="entry name" value="NIV_EXON"/>
    <property type="match status" value="1"/>
</dbReference>
<evidence type="ECO:0000256" key="66">
    <source>
        <dbReference type="PROSITE-ProRule" id="PRU01336"/>
    </source>
</evidence>
<dbReference type="InterPro" id="IPR046438">
    <property type="entry name" value="NIV_2_O_MTASE"/>
</dbReference>
<evidence type="ECO:0000259" key="97">
    <source>
        <dbReference type="PROSITE" id="PS51963"/>
    </source>
</evidence>
<dbReference type="GO" id="GO:0085034">
    <property type="term" value="P:symbiont-mediated suppression of host NF-kappaB cascade"/>
    <property type="evidence" value="ECO:0007669"/>
    <property type="project" value="UniProtKB-KW"/>
</dbReference>
<evidence type="ECO:0000256" key="33">
    <source>
        <dbReference type="ARBA" id="ARBA00022839"/>
    </source>
</evidence>
<evidence type="ECO:0000256" key="58">
    <source>
        <dbReference type="ARBA" id="ARBA00049042"/>
    </source>
</evidence>
<dbReference type="InterPro" id="IPR044367">
    <property type="entry name" value="NSP6_betaCoV"/>
</dbReference>
<evidence type="ECO:0000256" key="50">
    <source>
        <dbReference type="ARBA" id="ARBA00023280"/>
    </source>
</evidence>
<dbReference type="SUPFAM" id="SSF53335">
    <property type="entry name" value="S-adenosyl-L-methionine-dependent methyltransferases"/>
    <property type="match status" value="1"/>
</dbReference>
<dbReference type="CDD" id="cd21732">
    <property type="entry name" value="betaCoV_PLPro"/>
    <property type="match status" value="1"/>
</dbReference>
<dbReference type="CDD" id="cd21557">
    <property type="entry name" value="Macro_X_Nsp3-like"/>
    <property type="match status" value="1"/>
</dbReference>
<evidence type="ECO:0000256" key="39">
    <source>
        <dbReference type="ARBA" id="ARBA00022953"/>
    </source>
</evidence>
<dbReference type="GO" id="GO:0005524">
    <property type="term" value="F:ATP binding"/>
    <property type="evidence" value="ECO:0007669"/>
    <property type="project" value="UniProtKB-KW"/>
</dbReference>
<comment type="catalytic activity">
    <reaction evidence="56">
        <text>ATP + H2O = ADP + phosphate + H(+)</text>
        <dbReference type="Rhea" id="RHEA:13065"/>
        <dbReference type="ChEBI" id="CHEBI:15377"/>
        <dbReference type="ChEBI" id="CHEBI:15378"/>
        <dbReference type="ChEBI" id="CHEBI:30616"/>
        <dbReference type="ChEBI" id="CHEBI:43474"/>
        <dbReference type="ChEBI" id="CHEBI:456216"/>
        <dbReference type="EC" id="3.6.4.13"/>
    </reaction>
</comment>
<dbReference type="InterPro" id="IPR048673">
    <property type="entry name" value="NSP13_stalk_CoV"/>
</dbReference>
<evidence type="ECO:0000259" key="84">
    <source>
        <dbReference type="PROSITE" id="PS51947"/>
    </source>
</evidence>
<dbReference type="InterPro" id="IPR046440">
    <property type="entry name" value="AV_NSP11N_COV_NSP15M"/>
</dbReference>
<evidence type="ECO:0000256" key="10">
    <source>
        <dbReference type="ARBA" id="ARBA00022581"/>
    </source>
</evidence>
<feature type="domain" description="CoV Nsp2 C-terminal" evidence="100">
    <location>
        <begin position="690"/>
        <end position="818"/>
    </location>
</feature>
<dbReference type="InterPro" id="IPR038083">
    <property type="entry name" value="NSP3A-like"/>
</dbReference>
<dbReference type="PANTHER" id="PTHR43788:SF16">
    <property type="entry name" value="HELICASE WITH ZINC FINGER 2"/>
    <property type="match status" value="1"/>
</dbReference>
<dbReference type="Pfam" id="PF09401">
    <property type="entry name" value="CoV_NSP10"/>
    <property type="match status" value="1"/>
</dbReference>
<dbReference type="InterPro" id="IPR044353">
    <property type="entry name" value="Nsp3_Ubl2_dom_CoV"/>
</dbReference>
<dbReference type="Gene3D" id="2.40.10.250">
    <property type="entry name" value="Replicase NSP9"/>
    <property type="match status" value="1"/>
</dbReference>
<dbReference type="GO" id="GO:0003727">
    <property type="term" value="F:single-stranded RNA binding"/>
    <property type="evidence" value="ECO:0007669"/>
    <property type="project" value="InterPro"/>
</dbReference>
<dbReference type="CDD" id="cd21161">
    <property type="entry name" value="NendoU_cv_Nsp15-like"/>
    <property type="match status" value="1"/>
</dbReference>
<dbReference type="CDD" id="cd21814">
    <property type="entry name" value="SARS-CoV-like_Nsp3_betaSM"/>
    <property type="match status" value="1"/>
</dbReference>
<evidence type="ECO:0000256" key="5">
    <source>
        <dbReference type="ARBA" id="ARBA00004407"/>
    </source>
</evidence>
<feature type="active site" evidence="62">
    <location>
        <position position="5982"/>
    </location>
</feature>
<dbReference type="GO" id="GO:0044172">
    <property type="term" value="C:host cell endoplasmic reticulum-Golgi intermediate compartment"/>
    <property type="evidence" value="ECO:0007669"/>
    <property type="project" value="UniProtKB-SubCell"/>
</dbReference>
<dbReference type="InterPro" id="IPR036499">
    <property type="entry name" value="NSP9_sf_CoV"/>
</dbReference>
<evidence type="ECO:0000259" key="94">
    <source>
        <dbReference type="PROSITE" id="PS51960"/>
    </source>
</evidence>
<dbReference type="InterPro" id="IPR014828">
    <property type="entry name" value="NSP7_CoV"/>
</dbReference>
<feature type="domain" description="G2M" evidence="103">
    <location>
        <begin position="2013"/>
        <end position="2122"/>
    </location>
</feature>
<dbReference type="Gene3D" id="3.40.50.11020">
    <property type="entry name" value="Replicase polyprotein, nucleic acid-binding domain"/>
    <property type="match status" value="1"/>
</dbReference>
<dbReference type="FunFam" id="2.40.10.10:FF:000033">
    <property type="entry name" value="Replicase polyprotein 1a"/>
    <property type="match status" value="1"/>
</dbReference>
<dbReference type="Gene3D" id="1.10.1840.10">
    <property type="entry name" value="main proteinase (3clpro) structure, domain 3"/>
    <property type="match status" value="1"/>
</dbReference>
<dbReference type="InterPro" id="IPR027351">
    <property type="entry name" value="(+)RNA_virus_helicase_core_dom"/>
</dbReference>
<dbReference type="Gene3D" id="3.40.220.30">
    <property type="entry name" value="Nsp3, SUD-N subdomain"/>
    <property type="match status" value="1"/>
</dbReference>
<dbReference type="FunFam" id="3.40.50.300:FF:001105">
    <property type="entry name" value="Orf1ab polyprotein"/>
    <property type="match status" value="1"/>
</dbReference>
<feature type="domain" description="Macro" evidence="77">
    <location>
        <begin position="1197"/>
        <end position="1325"/>
    </location>
</feature>
<dbReference type="GO" id="GO:0004483">
    <property type="term" value="F:methyltransferase cap1 activity"/>
    <property type="evidence" value="ECO:0007669"/>
    <property type="project" value="UniProtKB-EC"/>
</dbReference>
<keyword evidence="45" id="KW-1035">Host cytoplasm</keyword>
<keyword evidence="47" id="KW-0456">Lyase</keyword>
<feature type="active site" evidence="64">
    <location>
        <position position="6653"/>
    </location>
</feature>
<evidence type="ECO:0000259" key="81">
    <source>
        <dbReference type="PROSITE" id="PS51944"/>
    </source>
</evidence>
<keyword evidence="35" id="KW-1100">Inhibition of host NF-kappa-B by virus</keyword>
<keyword evidence="24 64" id="KW-0255">Endonuclease</keyword>
<dbReference type="Gene3D" id="1.10.8.370">
    <property type="entry name" value="nsp7 replicase"/>
    <property type="match status" value="1"/>
</dbReference>
<dbReference type="SUPFAM" id="SSF52949">
    <property type="entry name" value="Macro domain-like"/>
    <property type="match status" value="1"/>
</dbReference>
<evidence type="ECO:0000259" key="82">
    <source>
        <dbReference type="PROSITE" id="PS51945"/>
    </source>
</evidence>
<evidence type="ECO:0000256" key="32">
    <source>
        <dbReference type="ARBA" id="ARBA00022833"/>
    </source>
</evidence>
<dbReference type="InterPro" id="IPR038166">
    <property type="entry name" value="NSP3_PL2pro_sf_bCoV"/>
</dbReference>
<dbReference type="GO" id="GO:0039595">
    <property type="term" value="P:symbiont-mediated degradation of host mRNA"/>
    <property type="evidence" value="ECO:0007669"/>
    <property type="project" value="UniProtKB-UniRule"/>
</dbReference>
<dbReference type="SUPFAM" id="SSF142877">
    <property type="entry name" value="EndoU-like"/>
    <property type="match status" value="1"/>
</dbReference>
<dbReference type="InterPro" id="IPR046443">
    <property type="entry name" value="a/bCoV_NSP1_glob"/>
</dbReference>
<dbReference type="Pfam" id="PF19211">
    <property type="entry name" value="CoV_NSP2_N"/>
    <property type="match status" value="1"/>
</dbReference>
<feature type="region of interest" description="GpppA-binding" evidence="63">
    <location>
        <begin position="6306"/>
        <end position="6320"/>
    </location>
</feature>
<evidence type="ECO:0000256" key="25">
    <source>
        <dbReference type="ARBA" id="ARBA00022771"/>
    </source>
</evidence>
<dbReference type="InterPro" id="IPR032592">
    <property type="entry name" value="NSP3_NAB_bCoV"/>
</dbReference>
<dbReference type="InterPro" id="IPR044401">
    <property type="entry name" value="NSP15_NendoU_CoV"/>
</dbReference>
<dbReference type="CDD" id="cd21562">
    <property type="entry name" value="Macro_cv_SUD-N_Nsp3-like"/>
    <property type="match status" value="1"/>
</dbReference>
<dbReference type="PROSITE" id="PS51154">
    <property type="entry name" value="MACRO"/>
    <property type="match status" value="1"/>
</dbReference>
<dbReference type="InterPro" id="IPR043477">
    <property type="entry name" value="Peptidase_C30_dom3_CoV"/>
</dbReference>
<dbReference type="InterPro" id="IPR037204">
    <property type="entry name" value="NSP7_sf_CoV"/>
</dbReference>
<evidence type="ECO:0000259" key="103">
    <source>
        <dbReference type="PROSITE" id="PS51994"/>
    </source>
</evidence>
<dbReference type="InterPro" id="IPR046442">
    <property type="entry name" value="bCoV_NSP1_C"/>
</dbReference>
<dbReference type="InterPro" id="IPR014822">
    <property type="entry name" value="NSP9_CoV"/>
</dbReference>
<dbReference type="GO" id="GO:0019082">
    <property type="term" value="P:viral protein processing"/>
    <property type="evidence" value="ECO:0007669"/>
    <property type="project" value="InterPro"/>
</dbReference>
<dbReference type="InterPro" id="IPR001205">
    <property type="entry name" value="RNA-dir_pol_C"/>
</dbReference>
<feature type="domain" description="Macro" evidence="73">
    <location>
        <begin position="998"/>
        <end position="1164"/>
    </location>
</feature>
<evidence type="ECO:0000259" key="93">
    <source>
        <dbReference type="PROSITE" id="PS51958"/>
    </source>
</evidence>
<keyword evidence="21" id="KW-0677">Repeat</keyword>
<evidence type="ECO:0000313" key="105">
    <source>
        <dbReference type="EMBL" id="WMT59581.1"/>
    </source>
</evidence>
<dbReference type="FunFam" id="1.10.1840.10:FF:000001">
    <property type="entry name" value="Replicase polyprotein 1a"/>
    <property type="match status" value="1"/>
</dbReference>
<dbReference type="InterPro" id="IPR043606">
    <property type="entry name" value="CoV_NSP15_N"/>
</dbReference>
<evidence type="ECO:0000256" key="16">
    <source>
        <dbReference type="ARBA" id="ARBA00022679"/>
    </source>
</evidence>
<gene>
    <name evidence="105" type="primary">ORF1ab</name>
</gene>
<dbReference type="CDD" id="cd21796">
    <property type="entry name" value="SARS-CoV-like_Nsp1_N"/>
    <property type="match status" value="1"/>
</dbReference>
<keyword evidence="10" id="KW-0945">Host-virus interaction</keyword>
<evidence type="ECO:0000259" key="100">
    <source>
        <dbReference type="PROSITE" id="PS51991"/>
    </source>
</evidence>
<dbReference type="PROSITE" id="PS51994">
    <property type="entry name" value="BCOV_NSP3E_G2M"/>
    <property type="match status" value="1"/>
</dbReference>
<keyword evidence="34" id="KW-0067">ATP-binding</keyword>
<dbReference type="PROSITE" id="PS51989">
    <property type="entry name" value="COV_NSP2_N"/>
    <property type="match status" value="1"/>
</dbReference>
<dbReference type="InterPro" id="IPR037227">
    <property type="entry name" value="EndoU-like"/>
</dbReference>
<evidence type="ECO:0000256" key="45">
    <source>
        <dbReference type="ARBA" id="ARBA00023200"/>
    </source>
</evidence>
<dbReference type="InterPro" id="IPR043478">
    <property type="entry name" value="NSP3_SUD-N_sf_bCoV"/>
</dbReference>
<dbReference type="InterPro" id="IPR042515">
    <property type="entry name" value="NSP15_N_CoV"/>
</dbReference>
<keyword evidence="27 64" id="KW-0378">Hydrolase</keyword>
<dbReference type="Pfam" id="PF01661">
    <property type="entry name" value="Macro"/>
    <property type="match status" value="1"/>
</dbReference>
<dbReference type="PROSITE" id="PS51657">
    <property type="entry name" value="PSRV_HELICASE"/>
    <property type="match status" value="1"/>
</dbReference>
<evidence type="ECO:0000256" key="29">
    <source>
        <dbReference type="ARBA" id="ARBA00022807"/>
    </source>
</evidence>
<keyword evidence="41" id="KW-1190">Host gene expression shutoff by virus</keyword>
<dbReference type="InterPro" id="IPR050534">
    <property type="entry name" value="Coronavir_polyprotein_1ab"/>
</dbReference>
<dbReference type="PROSITE" id="PS51993">
    <property type="entry name" value="COV_3ECTO"/>
    <property type="match status" value="1"/>
</dbReference>
<feature type="domain" description="Nsp9 ssRNA-binding" evidence="88">
    <location>
        <begin position="4108"/>
        <end position="4220"/>
    </location>
</feature>
<feature type="domain" description="3Ecto" evidence="102">
    <location>
        <begin position="2214"/>
        <end position="2284"/>
    </location>
</feature>
<keyword evidence="49" id="KW-0922">Interferon antiviral system evasion</keyword>
<dbReference type="InterPro" id="IPR038400">
    <property type="entry name" value="NSP3_SUD-M_sf_bCoV"/>
</dbReference>
<feature type="transmembrane region" description="Helical" evidence="70">
    <location>
        <begin position="3650"/>
        <end position="3668"/>
    </location>
</feature>
<feature type="domain" description="RdRp Nsp7 cofactor" evidence="86">
    <location>
        <begin position="3827"/>
        <end position="3909"/>
    </location>
</feature>
<dbReference type="GO" id="GO:0075523">
    <property type="term" value="P:viral translational frameshifting"/>
    <property type="evidence" value="ECO:0007669"/>
    <property type="project" value="UniProtKB-KW"/>
</dbReference>
<keyword evidence="28" id="KW-0347">Helicase</keyword>
<dbReference type="InterPro" id="IPR018995">
    <property type="entry name" value="RNA_synth_NSP10_CoV"/>
</dbReference>
<keyword evidence="39" id="KW-0693">Viral RNA replication</keyword>
<evidence type="ECO:0000256" key="31">
    <source>
        <dbReference type="ARBA" id="ARBA00022830"/>
    </source>
</evidence>
<dbReference type="FunFam" id="3.40.50.300:FF:001139">
    <property type="entry name" value="Orf1ab polyprotein"/>
    <property type="match status" value="1"/>
</dbReference>
<feature type="active site" evidence="62">
    <location>
        <position position="5984"/>
    </location>
</feature>
<dbReference type="Pfam" id="PF20631">
    <property type="entry name" value="CoV_NSP13_1B"/>
    <property type="match status" value="1"/>
</dbReference>
<evidence type="ECO:0000259" key="95">
    <source>
        <dbReference type="PROSITE" id="PS51961"/>
    </source>
</evidence>
<feature type="active site" evidence="62">
    <location>
        <position position="6083"/>
    </location>
</feature>
<dbReference type="InterPro" id="IPR044374">
    <property type="entry name" value="NSP3_SUD-N_SARS-CoV"/>
</dbReference>
<evidence type="ECO:0000256" key="9">
    <source>
        <dbReference type="ARBA" id="ARBA00022557"/>
    </source>
</evidence>
<evidence type="ECO:0000259" key="101">
    <source>
        <dbReference type="PROSITE" id="PS51992"/>
    </source>
</evidence>
<keyword evidence="19 62" id="KW-0540">Nuclease</keyword>
<keyword evidence="44 67" id="KW-1015">Disulfide bond</keyword>
<evidence type="ECO:0000256" key="27">
    <source>
        <dbReference type="ARBA" id="ARBA00022801"/>
    </source>
</evidence>
<accession>A0AA51XV45</accession>
<dbReference type="PROSITE" id="PS51960">
    <property type="entry name" value="COV_NSP15_NTD"/>
    <property type="match status" value="1"/>
</dbReference>
<feature type="transmembrane region" description="Helical" evidence="70">
    <location>
        <begin position="3010"/>
        <end position="3032"/>
    </location>
</feature>
<dbReference type="InterPro" id="IPR044357">
    <property type="entry name" value="NSP3_Ubl1_dom_CoV"/>
</dbReference>
<evidence type="ECO:0000259" key="87">
    <source>
        <dbReference type="PROSITE" id="PS51950"/>
    </source>
</evidence>
<dbReference type="InterPro" id="IPR046435">
    <property type="entry name" value="N7_MTase_CoV"/>
</dbReference>
<sequence length="7063" mass="788910">MESLVLGVNEKTHVQLSLPVLQVRDVLVRGFGDSVEEALSEAREHLKNGTCGIVELEKGVLPQLEQPYVFIKRSDAQGTGHGHKVYELVAELDGVQFGRSGITLGVLVPHVGETPIAYRTVLLRKNGNKGAGGHSYGIDLKSYDLGDELGTDPFEDYEQNWNTKHGSGAFRELIRELNGGAVTRYVDTNFCGPDGYPLECIKELLARAGKSMCTLSEQLDYIESKRGVYCCREHEHEIVWFTERSEKSYEHQTPFEIVSAKKLDTFKGECPKFVFPLNSKVKVIQPRVEKKKTEGFMGRIRSVYPVASPQECNDMHLSTLMKCSHCGETSWQTCDFLRATCEQCGNENKLLEGPTTCGYLPTNAVVKMACPACQNSEVGPDHSVAEYHNHSEIETRLRKGGRTKSFGGCVFSYVGCYNKRAYWVPRASADIGGNHTGIIGDNVETLNEDLLEILHRERVIINIVGDFQLTEEIAIILASFSASTSAFIDTVKSLDYKSFKTIVESCGNYKVTKGRPLKGAWNIGQCKSVLTPLCGFPSQAAGVIRSIFSRTLDAANHSIPDLQRAAVTILDGISEQSLRLVDAMVYTSDLFTNSVIVLAYVTGGLVQQTSQWLSSLLGTTVEKLKPVFTWIEVKLRTGVEFLKDAWEILRFLIAGVFDIVRGQIQVTSDSIKECVQSFIDVINKALEMCVDQVTIAGVKLRSLNLGEVFIAQSKGLYRQCIRGTEQLQLLMPLKAPKEVTFLEGDSHDTILTSEEVVLKTGELEALETPPDNFINGAVVGTPVCINGLMLLELKDKEQYCALSPGLLATNNVFQLKGGAPVKGVTFGEDTVVEVQGYKNVKITFELDERVDKVLNEKCSVYTVESGTEVTEFACVVAEAVVKTLQPVSDLLTNMGIDLDEWSVATFYLFDDAGEEQLSSRMYCSFYPPDEEDDCDECEEEVLDGTCEHEYGTEDDYQGLPMEFGASTETIQVEEEEEEDWLEGSEAEQLSDSAPEKPVNQFTGYLKLTDNIAIKCVDIVEEAKTANPMVIVNAANIHLKHGGGVAGALNRATNGAMQKESDDYIKQNGSLQVGGSCLLSGHNLANKCLHVVGPNLNAGEDARLLKAAYQNFNSQEILLAPLLSAGIFGAKPLDSLKVCVQTVRTQVYIAVNDKALYEQVVMDYLDSLKPRMEAPKQEELPKTEEKSVAQKPIDVKPKIKACIDEVTTTLEETKFLTNKLLLFADINGKLYQDSQNMLRGEDLSILEKDAPYMVGDVISIGDITCLIIPAKKAGGTTEMLARALKKVPIGEYITTYPGQGCAGYTLEEAKTALKKCKSAFYVLPSETPNVKEEILGTVSWNLREMLAHAEETRKLMPVCMDVKAIVATIQRKYKGIKIQEGIVDYGVRFFFYTSKEPVASIITKLNSLNEPLVTMPIGYVTHGFNLEEAARCMRSLKASAVVSVSSPDAVTTYNGYLTSSSKTSEEHFVETVSLAGSYRDWSYSGQRTELGVEFLKRGDKIVYHTLEKPIEFHLDGEVLPLNKLKSLLSLREVKTIKVFTTVDNTNLHTQIVDMSMTYGQQFGPTYLDGADVTKIKPHVNHEGKTFFVLPSDDTLRGEAFEYYHTLDESFLGRYMSALNHTKKWKFPQVGGLTSIKWADNNCYLSSVLLALQQIEVKFNAPALQEAYYRARAGDAANLCALILAYSNKTVGELGDVRETMTYLLQHANLESAKRVLNVVCKHCGQKTTTLNGVQAVMYMGTLSYDELKSGVSVPCVCGRNATQYLVQQESSFVMMSAPPAEFKLQQGTFLCANEYTGNYQCGHYTHITAKEMLYHIDGAHLTKMSEYKGPVTDVFYKETSYTTTIKPVSYKLDGVTYTEIEPKLDGYYKKDNAYYTEQPIDLVPTQPLPNASFDNFKLTCVNTKFADDLNQMTGFTKPASRELSVTFFPDLNGDVVAIDYRHYSASFKKGAKLLHKPIVWHINQSTTKTTFKPNTWCLRCLWSTKPVETSNSFGVLAVEDTQGMDNLACESQQSTSEEVVENPTVQKEVVECDVKTTEVVGNVILKPSVEGVKVTQELGHEDLMAAYVENISLTIKKPNELSLALGLKTIATHGIAAINSVPWNKILTYVKPFLGHAATTASNCTKRLVQRVFNNYMPYVFTLFFQLCTFTKSTNSRIRASLPTTIAKNSVKSVAKLCLDAGVNYVKSPKFSKLFIIAMWLLLLSICLGSLIYVIAGFGVLLSNLGVPSYCGGVRELYLNSSNVTTMDFCEGSFPCSVCLSGLDSLDSYPALETIQVTISSYKLDFTMLGLAAEWFLAYMLFTKFFYLLGLSAMMQVFFCYFASHFISNSWLMWFIISIVQMAPVPAMVRMYIFFASFYYIWKSYVHIMDGCTSSTCMMCYKRNRATRVECTTIVNGMKRSFYVYANGGRGFCKSHNWNCLNCDTFCAGSTFISDEVARDLSLQFKRPINPTDQSSYVVDSVAVKNGALHLYFDKAGQKTYERHPLSHFVNLDNLRANNTRGSLPINVIVFDGKSKCDESAAKSASVYYSQLMCQPILLLDQALVSDVGDSTEVSVKMFDAYVDTFSATFSVPMEKLKALVATAHSELAKGVALDGVLSTFVSAARQGVVDTDVDTKDVIECLKLSHHSDLEVTGDSCNNFMLTYNKVENMTPRDLGACIDCNARHINAQVAKSHNVSLIWNVKDYMSLSEQLRKQIRSAAKKNNIPFRLTCATTRQVVNVITTKISLKGGKIVSTWFKLMFKVTLLCVLAALVCYTVMPVHTLSVHDGYTNEVIGYKAIQDGVTRDIISTDGCFANKHAGFDSWFSQRGGSYKNDKRCPVVAAIITREIGFIVPGLPGTVLRAINGDFLHFLPRVFSAVGNICYTPSKLIEYSDFSTSACVLAAECTIFKDAIGKPVPYCYDTNLLEGSISYSELRPDTRYVLMDGSIIQFPNTYLEGSVRVVTTFDAEYCRHGTCERSEAGICLSTSGRWVLNNEHYRALPGVFCGVDAMNLIANIFTPLVQPVGALDVSASVVAGGIIAILVTCAAYYFMKFRRAFGEYNHVVAANALLFLMSFTILCLAPAYSFLPGVYSVIYLYLTFYFTNDVSFLAHLQWFAMFSPIVPFWITAIYVFCISLKHCHWFFNNYLRKRVMFNGVTFSTFEEAALCTFLLNKEMYLKLRSETLLPLTQYNRYLALYNKYKYFSGALDTTSYREAACCHLAKALNDFSNSGSDVLYQPPQTSITSAVLQSGFRKMAFPSGKVEGCMVQVTCGTTTLNGLWLDDTVYCPRHVICTAEDMLNPNYEDLLIRKSNHNFLVQAGNVQLRVIGHSMQNCLLRLKVDTSNPKTPKYKFVRIQPGQTFSVLACYNGSPSGVYQCAMRPNYTIKGSFLNGSCGSVGFNIDYDSVSFCYMHHMELPTGVHAGTDLEGKFYGPFVDRQTAQAAGTDTTITLNVLAWLYAAVINGDRWFLNRFTTTLNDFNLVAMKYNYEPLTQDHVDVLGPLSAQTGIAVLDMCAALKELLQNGMNGRTILGSTILEDEFTPFDVVRQCSGVTFQGKFKKIVKGTHHWMLLTFLTSLLILVQSTQWSLFFFVYENAFLPFALGIMAIAACAMLLVKHKHAFLCLFLLPSLATVAYFNIVYMPASWVMRIMTWLELADTSLSGYRLRDCVMYASALVLLILMTARTVYDDAARRVWTLMNVITLVYKVYYGNALDQAISMWALVISVTSNYSGVVTTIMFLARAIVFVCVEYYPLLFITGNTLQCIMLVYCFLGYCCCCYFGLFCLLNRYFRLTLGVYDYLVSTQEFRYMNSQGLLPPKSSIDAFKLNIKLLGIGGKPCIKVATVQSKMSDVKCTSVVLLSVLQQLRVESSSKLWAQCVQLHNDILLAKDTTEAFEKMVSLLSVLLSMQGAVDINKLCEEMLDNRATLQAIASEFSSLPSYAAYATAQEAYEQAVANGDSEVVLKKLKKSLNVAKSEFDRDAAMQRKLEKMADQAMTQMYKQARSEDKRAKVTSAMQTMLFTMLRKLDNDALNNIINNARDGCVPLNIIPLTTAAKLMVVVPDYGTYKNTCDGNTFTYASALWEIQQVVDADSKIVQLSEINMDNSPNLAWPLIVTALRANSAVKLQNNELSPVALRQMSCAAGTTQTACTDDNALAYYNNSKGGRFVLALLSDHQDLKWARFPKSDGTGTIYTELEPPCRFVTDTPKGPKVKYLYFIKGLNNLNRGMVLGSLAATVRLQAGNATEVPANSTVLSFCAFAVDPAKAYKDYLASGGQPITNCVKMLCTHTGTGQAITVTPEANMDQESFGGASCCLYCRCHIDHPNPKGFCDLKGKYVQIPTTCANDPVGFTLRNTVCTVCGMWKGYGCSCDQLREPMMQSADASTFLNRVCGVSAARLTPCGTGTSTDVVYRAFDIYNEKVAGFAKFLKTNCCRFQEKDEEGNLLDSYFVVKRHTMSNYQHEETIYNLVKDCPAVAVHDFFKFRVDGDMIPHISRQRLTKYTMADLVYALRHFDEGNCDTLKEILVTYNCCDDEYFNKKDWYDFVENPDILRVYANLGERVRQALLKTVQFCDAMRDAGIVGVLTLDNQDLNGNWYDFGDFVQVAPGCGVPIVDSYYSLLMPILTLTRALAAESHMDSDPAKPLIKWDLLKYDFTEERLCLFGRYFKYWDQIYHPNCINCLDDRCILHCANFNVLFSTVFPPTSFGPLVRKIFVDGVPFVVSTGYHFRELGVVHNQDVNLHSSRLSFKELLVYAADPAMHAASGNLLLDKRTTCFSVAALTNNVAFQTVKPGNFNKDFYDFAVSKGFFKEGSSVELKHFFFAQDGNAAISDYDYYRYNLPTMCDIRQLLFVVEVVDKYFDCYDGGCINANQVIVNNLDKSAGFPFNKWGKARLYYDSMSYEDQDALFAYTKRNVIPTITQMNLKYAISAKNRARTVAGVSICSTMTNRQFHQKLLKSIAATRGATVVIGTSKFYGGWHNMLKTVYSDVETPHLMGWDYPKCDRAMPNMLRIMASLVLARKHSTCCNLSHRFYRLANECAQVLSEMVMCGGSLYVKPGGTSSGDATTAYANSVFNICQAVTANVNALLSTDGNKIADKYVRNLQHRLYECLYRNRDVDHEFVDEFYAYLRKHFSMMILSDDAVVCYNSNYAAQGLVASIKNFKAVLYYQNNVFMSEAKCWTETDLTKGPHEFCSQHTMLVKQGDDYVYLPYPDPSRILGAGCFVDDIVKTDGTLMIERFVSLAIDAYPLTKHPNQEYADVFHLYLQYIRKLHDELTGHMLDMYSVMLTNDNTSRYWEPEFYEAMYTPHTVLQAVGACVLCNSQTSLRCGACIRRPFLCCKCCYDHVISTSHKLVLSVNPYVCNAPGCDVTDVTQLYLGGMSYYCKSHKPPISFPLCANGQVFGLYKNTCVGSDNVTDFNAIATCDWTNAGDYILANTCTERLKLFAAETLKATEETFKLSYGIATVREVLSDRELHLSWEVGKPRPPLNRNYVFTGYRVTKNSKVQIGEYTFEKGDYGDAVVYRGTTTYKLNVGDYFVLTSHTVMPLSAPTLVPQEHYVRITGLYPTLNISDEFSSNVANYQKVGMQKYSTLQGPPGTGKSHFAIGLALYYPSARIVYTACSHAAVDALCEKALKYLPIDKCSRIIPARARVECFDKFKVNSTLEQYVFCTVNALPETTADIVVFDEISMATNYDLSVVNARLRAKHYVYIGDPAQLPAPRTLLTKGTLEPEYFNSVCRLMKTIGPDMFLGTCRRCPAEIVDTVSALVYDNKLKAHKEKSAQCFKMFYKGVITHDVSSAINRPQIGVVREFLTRNPAWRKAVFISPYNSQNAVASKILGLPTQTVDSSQGSEYDYVIFTQTTETAHSCNVNRFNVAITRAKIGILCIMSDRDLYDKLQFISLEVPRRNVATLQAENVTGLFKDCSKIITGLHPTQAPTHLSVDTKFKTEGLCVNIPGIPKDMTYRRLVSMMGFKMNYQVNGYPNMFITREEAIRHVRAWIGFDVEGCHATRDAVGTNLPLQLGFSTGVNLVAVPTGYVDTENNTEFTRVNAKPPPGDQFKHLIPLMYKGLPWNVVRIKIVQMLSDTLKGLSDRVVFVLWAHGFELTSMKYFVKIGPERTCCLCDKRATCFSTSSDTYACWNHSVGFDYVYNPFMIDVQQWGFTGNLQSNHDQYCQVHGNAHVASCDAIMTRCLAVHECFVKRVDWSVEYPIIGDELKINSACRKVQHMVVKSALLADKFPVLHDIGNPKAIKCVPQAEVEWKFYDAQPCSDKAYKIEELFYSYATHHDKFTDGVCLFWNCNVDRYPANAIVCRFDTRVLSNLNLPGCDGGSLYVNKHAFHTPAFDKSAFTNLKQLPFFYYSDSPCESHGKQVVSDIDYVPLKSATCITRCNLGGAVCRHHANEYRQYLDAYNMMISAGFSLWIYKQFDTYNLWNTFTRLQSLENVAYNVINKGHFDGQAGESPVSIVNNAVYTKVDGVDVELFENKTTLPVNVAFELWAKRNIKPVPEIKILNNLGVDIAANTVIWDYKREAPAHMSTIGVCTMTDIAKKPTESACSPLTVLFDGRVEGQVDLFRNARNGVLITEGSIKGLTPSKGPVQASVNGVTLIGESVKTQFNYFKKVDGIIQQLPETYFTQSRDLEDFMPRSQMEIDFLELAMDEFIQRYKLEGYAFDHIVYGDFSHGQLGGLHLMIGLAKRSQDSPLKLEDFIPMDSTVKNYFITDAQTGSSKCVCSVVDLLLDDFVEIIKSQDLSVVSKVVKVTVDYAEISFMLWCKDGHVETFYPKLQASQAWQPGVAMPNLYKMQRMLLEKCDLQNYGENAVIPKGIMMNVAKYTQLCQYLNTLTLAVPYNMRVIHFGAGSDKGVAPGTAVLRQWLPTGTLLVDSDLNDFVSDADSTLIGDCATVHTANKWDLIISDMYDPKTKQVTKENDSKEGFFTYLCGFIKQKLALGGSVAVKITEHSWNADLYKLMGHFSWWTAFVTNVNASSSEAFLVGVNYLGKPKEQIDGYTMHANYIFWRNTNPIQLSSYSLFDMSKFPLKLRGTAVMSLKENQINDMIYSLLEKGRLIIREHNRVVVSSDVLVNN</sequence>
<dbReference type="GO" id="GO:0044220">
    <property type="term" value="C:host cell perinuclear region of cytoplasm"/>
    <property type="evidence" value="ECO:0007669"/>
    <property type="project" value="UniProtKB-SubCell"/>
</dbReference>
<keyword evidence="33 62" id="KW-0269">Exonuclease</keyword>
<keyword evidence="31 65" id="KW-1114">Inhibition of host interferon signaling pathway by virus</keyword>
<proteinExistence type="inferred from homology"/>
<dbReference type="CDD" id="cd21525">
    <property type="entry name" value="SUD_C_SARS-CoV_Nsp3"/>
    <property type="match status" value="1"/>
</dbReference>
<dbReference type="InterPro" id="IPR043612">
    <property type="entry name" value="CoV_NSP4_N"/>
</dbReference>
<feature type="domain" description="DPUP" evidence="79">
    <location>
        <begin position="1462"/>
        <end position="1528"/>
    </location>
</feature>
<dbReference type="PROSITE" id="PS51946">
    <property type="entry name" value="COV_NSP4C"/>
    <property type="match status" value="1"/>
</dbReference>
<evidence type="ECO:0000259" key="88">
    <source>
        <dbReference type="PROSITE" id="PS51951"/>
    </source>
</evidence>
<dbReference type="PROSITE" id="PS51992">
    <property type="entry name" value="COV_NSP3_Y"/>
    <property type="match status" value="1"/>
</dbReference>
<dbReference type="InterPro" id="IPR043608">
    <property type="entry name" value="CoV_NSP15_M"/>
</dbReference>
<evidence type="ECO:0000256" key="61">
    <source>
        <dbReference type="PROSITE-ProRule" id="PRU01294"/>
    </source>
</evidence>
<dbReference type="CDD" id="cd21591">
    <property type="entry name" value="SARS-CoV-like_RdRp"/>
    <property type="match status" value="1"/>
</dbReference>
<dbReference type="InterPro" id="IPR047567">
    <property type="entry name" value="NSP3_G2M_bCoV"/>
</dbReference>
<keyword evidence="43 70" id="KW-0472">Membrane</keyword>
<evidence type="ECO:0000259" key="73">
    <source>
        <dbReference type="PROSITE" id="PS51154"/>
    </source>
</evidence>
<evidence type="ECO:0000256" key="22">
    <source>
        <dbReference type="ARBA" id="ARBA00022741"/>
    </source>
</evidence>
<feature type="region of interest" description="ZF1" evidence="66">
    <location>
        <begin position="2366"/>
        <end position="2379"/>
    </location>
</feature>
<dbReference type="Pfam" id="PF20633">
    <property type="entry name" value="CoV_NSP13_stalk"/>
    <property type="match status" value="1"/>
</dbReference>
<comment type="function">
    <text evidence="55">Forms a primer, NSP9-pU, which is utilized by the polymerase for the initiation of RNA chains. Interacts with ribosome signal recognition particle RNA (SRP). Together with NSP8, suppress protein integration into the cell membrane, thereby disrupting host immune defenses.</text>
</comment>
<evidence type="ECO:0000256" key="65">
    <source>
        <dbReference type="PROSITE-ProRule" id="PRU01308"/>
    </source>
</evidence>
<evidence type="ECO:0000256" key="54">
    <source>
        <dbReference type="ARBA" id="ARBA00043918"/>
    </source>
</evidence>
<dbReference type="SUPFAM" id="SSF101816">
    <property type="entry name" value="Replicase NSP9"/>
    <property type="match status" value="1"/>
</dbReference>
<keyword evidence="48" id="KW-1262">Eukaryotic host gene expression shutoff by virus</keyword>
<dbReference type="InterPro" id="IPR043472">
    <property type="entry name" value="Macro_dom-like"/>
</dbReference>
<evidence type="ECO:0000259" key="85">
    <source>
        <dbReference type="PROSITE" id="PS51948"/>
    </source>
</evidence>
<evidence type="ECO:0000259" key="75">
    <source>
        <dbReference type="PROSITE" id="PS51653"/>
    </source>
</evidence>
<feature type="domain" description="Nidovirus-type SAM-dependent 2'-O-MTase" evidence="92">
    <location>
        <begin position="6767"/>
        <end position="7061"/>
    </location>
</feature>
<feature type="domain" description="NendoU" evidence="93">
    <location>
        <begin position="6623"/>
        <end position="6762"/>
    </location>
</feature>
<evidence type="ECO:0000256" key="55">
    <source>
        <dbReference type="ARBA" id="ARBA00043928"/>
    </source>
</evidence>
<dbReference type="CDD" id="cd21689">
    <property type="entry name" value="stalk_CoV_Nsp13-like"/>
    <property type="match status" value="1"/>
</dbReference>
<dbReference type="Gene3D" id="3.10.20.540">
    <property type="match status" value="1"/>
</dbReference>
<feature type="transmembrane region" description="Helical" evidence="70">
    <location>
        <begin position="2304"/>
        <end position="2323"/>
    </location>
</feature>
<evidence type="ECO:0000256" key="48">
    <source>
        <dbReference type="ARBA" id="ARBA00023247"/>
    </source>
</evidence>
<dbReference type="Pfam" id="PF08715">
    <property type="entry name" value="CoV_peptidase"/>
    <property type="match status" value="1"/>
</dbReference>
<evidence type="ECO:0000256" key="17">
    <source>
        <dbReference type="ARBA" id="ARBA00022692"/>
    </source>
</evidence>
<keyword evidence="29" id="KW-0788">Thiol protease</keyword>
<dbReference type="Pfam" id="PF19213">
    <property type="entry name" value="CoV_NSP6"/>
    <property type="match status" value="1"/>
</dbReference>
<dbReference type="InterPro" id="IPR044864">
    <property type="entry name" value="NSP3_SUD-N_bCoV"/>
</dbReference>
<dbReference type="Pfam" id="PF16348">
    <property type="entry name" value="CoV_NSP4_C"/>
    <property type="match status" value="1"/>
</dbReference>
<dbReference type="Gene3D" id="3.10.20.350">
    <property type="match status" value="1"/>
</dbReference>
<dbReference type="SMART" id="SM00506">
    <property type="entry name" value="A1pp"/>
    <property type="match status" value="1"/>
</dbReference>
<dbReference type="SUPFAM" id="SSF140367">
    <property type="entry name" value="Coronavirus NSP7-like"/>
    <property type="match status" value="1"/>
</dbReference>
<feature type="transmembrane region" description="Helical" evidence="70">
    <location>
        <begin position="3745"/>
        <end position="3764"/>
    </location>
</feature>
<evidence type="ECO:0000259" key="71">
    <source>
        <dbReference type="PROSITE" id="PS50507"/>
    </source>
</evidence>
<dbReference type="InterPro" id="IPR009461">
    <property type="entry name" value="NSP16_CoV-like"/>
</dbReference>
<dbReference type="CDD" id="cd21167">
    <property type="entry name" value="M_alpha_beta_cv_Nsp15-like"/>
    <property type="match status" value="1"/>
</dbReference>
<evidence type="ECO:0000256" key="1">
    <source>
        <dbReference type="ARBA" id="ARBA00000707"/>
    </source>
</evidence>
<dbReference type="InterPro" id="IPR024358">
    <property type="entry name" value="NSP3_N_bCoV"/>
</dbReference>
<feature type="transmembrane region" description="Helical" evidence="70">
    <location>
        <begin position="3103"/>
        <end position="3124"/>
    </location>
</feature>
<dbReference type="GO" id="GO:0016829">
    <property type="term" value="F:lyase activity"/>
    <property type="evidence" value="ECO:0007669"/>
    <property type="project" value="UniProtKB-KW"/>
</dbReference>
<dbReference type="SUPFAM" id="SSF52540">
    <property type="entry name" value="P-loop containing nucleoside triphosphate hydrolases"/>
    <property type="match status" value="1"/>
</dbReference>
<feature type="domain" description="CoV Nsp1 globular" evidence="96">
    <location>
        <begin position="12"/>
        <end position="127"/>
    </location>
</feature>
<comment type="catalytic activity">
    <reaction evidence="58">
        <text>a 5'-end (N(7)-methyl 5'-triphosphoguanosine)-ribonucleoside in mRNA + S-adenosyl-L-methionine = a 5'-end (N(7)-methyl 5'-triphosphoguanosine)-(2'-O-methyl-ribonucleoside) in mRNA + S-adenosyl-L-homocysteine + H(+)</text>
        <dbReference type="Rhea" id="RHEA:67020"/>
        <dbReference type="Rhea" id="RHEA-COMP:17167"/>
        <dbReference type="Rhea" id="RHEA-COMP:17168"/>
        <dbReference type="ChEBI" id="CHEBI:15378"/>
        <dbReference type="ChEBI" id="CHEBI:57856"/>
        <dbReference type="ChEBI" id="CHEBI:59789"/>
        <dbReference type="ChEBI" id="CHEBI:156461"/>
        <dbReference type="ChEBI" id="CHEBI:167609"/>
        <dbReference type="EC" id="2.1.1.57"/>
    </reaction>
</comment>
<keyword evidence="36" id="KW-1043">Host membrane</keyword>
<reference evidence="105" key="1">
    <citation type="journal article" date="2023" name="Res Sq">
        <title>Phylogeographic evolution of horseshoe bat sarbecoviruses in Vietnam and implications for the origins of SARS-CoV and SARS-CoV-2.</title>
        <authorList>
            <person name="Hassanin A."/>
            <person name="Tu V."/>
            <person name="Goerfoel T."/>
            <person name="Ngon L."/>
            <person name="Pham P."/>
            <person name="Hang C."/>
            <person name="Tuan T."/>
            <person name="Prot M."/>
            <person name="Simon-Loriere E."/>
            <person name="Kemenesi G."/>
            <person name="Toth G."/>
            <person name="Moulin L."/>
            <person name="Wurtzer S."/>
        </authorList>
    </citation>
    <scope>NUCLEOTIDE SEQUENCE</scope>
    <source>
        <strain evidence="105">Rt22QT53</strain>
    </source>
</reference>
<evidence type="ECO:0000256" key="37">
    <source>
        <dbReference type="ARBA" id="ARBA00022876"/>
    </source>
</evidence>
<feature type="domain" description="Nsp12 RNA-dependent RNA polymerase" evidence="85">
    <location>
        <begin position="4724"/>
        <end position="5291"/>
    </location>
</feature>
<feature type="domain" description="Nsp15 N-terminal oligomerization" evidence="94">
    <location>
        <begin position="6420"/>
        <end position="6480"/>
    </location>
</feature>
<dbReference type="Gene3D" id="2.40.10.10">
    <property type="entry name" value="Trypsin-like serine proteases"/>
    <property type="match status" value="2"/>
</dbReference>
<dbReference type="InterPro" id="IPR024375">
    <property type="entry name" value="NSP3_bCoV"/>
</dbReference>
<evidence type="ECO:0000256" key="6">
    <source>
        <dbReference type="ARBA" id="ARBA00004452"/>
    </source>
</evidence>
<dbReference type="CDD" id="cd21473">
    <property type="entry name" value="cv_Nsp4_TM"/>
    <property type="match status" value="1"/>
</dbReference>
<evidence type="ECO:0000256" key="30">
    <source>
        <dbReference type="ARBA" id="ARBA00022809"/>
    </source>
</evidence>
<dbReference type="InterPro" id="IPR009469">
    <property type="entry name" value="RdRp_N_CoV"/>
</dbReference>
<evidence type="ECO:0000256" key="24">
    <source>
        <dbReference type="ARBA" id="ARBA00022759"/>
    </source>
</evidence>
<evidence type="ECO:0000256" key="26">
    <source>
        <dbReference type="ARBA" id="ARBA00022786"/>
    </source>
</evidence>
<dbReference type="Pfam" id="PF05409">
    <property type="entry name" value="Peptidase_C30"/>
    <property type="match status" value="1"/>
</dbReference>
<dbReference type="GO" id="GO:0006351">
    <property type="term" value="P:DNA-templated transcription"/>
    <property type="evidence" value="ECO:0007669"/>
    <property type="project" value="InterPro"/>
</dbReference>
<evidence type="ECO:0000256" key="53">
    <source>
        <dbReference type="ARBA" id="ARBA00034511"/>
    </source>
</evidence>
<keyword evidence="8" id="KW-0696">RNA-directed RNA polymerase</keyword>
<feature type="transmembrane region" description="Helical" evidence="70">
    <location>
        <begin position="3711"/>
        <end position="3733"/>
    </location>
</feature>
<evidence type="ECO:0000256" key="35">
    <source>
        <dbReference type="ARBA" id="ARBA00022863"/>
    </source>
</evidence>
<evidence type="ECO:0000256" key="42">
    <source>
        <dbReference type="ARBA" id="ARBA00023050"/>
    </source>
</evidence>
<evidence type="ECO:0000256" key="60">
    <source>
        <dbReference type="PROSITE-ProRule" id="PRU01289"/>
    </source>
</evidence>
<feature type="region of interest" description="Y2" evidence="66">
    <location>
        <begin position="2453"/>
        <end position="2547"/>
    </location>
</feature>
<dbReference type="CDD" id="cd21563">
    <property type="entry name" value="Macro_cv_SUD-M_Nsp3-like"/>
    <property type="match status" value="1"/>
</dbReference>
<dbReference type="PROSITE" id="PS51944">
    <property type="entry name" value="COV_NSP3D_UBL"/>
    <property type="match status" value="1"/>
</dbReference>
<dbReference type="Gene3D" id="2.60.120.1680">
    <property type="match status" value="1"/>
</dbReference>
<dbReference type="InterPro" id="IPR007094">
    <property type="entry name" value="RNA-dir_pol_PSvirus"/>
</dbReference>
<dbReference type="InterPro" id="IPR027352">
    <property type="entry name" value="NSP13_ZBD_CoV-like"/>
</dbReference>
<dbReference type="InterPro" id="IPR014829">
    <property type="entry name" value="NSP8_CoV"/>
</dbReference>
<dbReference type="PROSITE" id="PS51991">
    <property type="entry name" value="COV_NSP2_C"/>
    <property type="match status" value="1"/>
</dbReference>
<keyword evidence="26" id="KW-0833">Ubl conjugation pathway</keyword>
<dbReference type="GO" id="GO:0039648">
    <property type="term" value="P:symbiont-mediated perturbation of host ubiquitin-like protein modification"/>
    <property type="evidence" value="ECO:0007669"/>
    <property type="project" value="UniProtKB-KW"/>
</dbReference>
<dbReference type="Gene3D" id="3.40.50.150">
    <property type="entry name" value="Vaccinia Virus protein VP39"/>
    <property type="match status" value="1"/>
</dbReference>
<evidence type="ECO:0000259" key="76">
    <source>
        <dbReference type="PROSITE" id="PS51657"/>
    </source>
</evidence>
<feature type="domain" description="Nsp12 Interface" evidence="104">
    <location>
        <begin position="4625"/>
        <end position="4723"/>
    </location>
</feature>
<dbReference type="GO" id="GO:0002151">
    <property type="term" value="F:G-quadruplex RNA binding"/>
    <property type="evidence" value="ECO:0007669"/>
    <property type="project" value="InterPro"/>
</dbReference>
<dbReference type="SUPFAM" id="SSF56672">
    <property type="entry name" value="DNA/RNA polymerases"/>
    <property type="match status" value="1"/>
</dbReference>
<dbReference type="InterPro" id="IPR044343">
    <property type="entry name" value="NSP13_1B_dom_CoV"/>
</dbReference>
<dbReference type="InterPro" id="IPR022733">
    <property type="entry name" value="DPUP_SUD_C_bCoV"/>
</dbReference>
<evidence type="ECO:0000256" key="64">
    <source>
        <dbReference type="PROSITE-ProRule" id="PRU01303"/>
    </source>
</evidence>
<dbReference type="InterPro" id="IPR043502">
    <property type="entry name" value="DNA/RNA_pol_sf"/>
</dbReference>
<dbReference type="CDD" id="cd22662">
    <property type="entry name" value="SARS-CoV-like_Nsp1_C"/>
    <property type="match status" value="1"/>
</dbReference>
<dbReference type="InterPro" id="IPR043613">
    <property type="entry name" value="CoV_NSP2_C"/>
</dbReference>
<dbReference type="GO" id="GO:0039579">
    <property type="term" value="P:symbiont-mediated suppression of host ISG15-protein conjugation"/>
    <property type="evidence" value="ECO:0007669"/>
    <property type="project" value="UniProtKB-KW"/>
</dbReference>
<evidence type="ECO:0000256" key="28">
    <source>
        <dbReference type="ARBA" id="ARBA00022806"/>
    </source>
</evidence>
<dbReference type="InterPro" id="IPR043503">
    <property type="entry name" value="PLpro_palm_finger_dom_CoV"/>
</dbReference>
<dbReference type="InterPro" id="IPR032505">
    <property type="entry name" value="CoV_NSP4_C"/>
</dbReference>
<evidence type="ECO:0000256" key="40">
    <source>
        <dbReference type="ARBA" id="ARBA00022989"/>
    </source>
</evidence>
<keyword evidence="46" id="KW-1095">Inhibition of host ISG15 by virus</keyword>
<dbReference type="FunFam" id="3.30.160.820:FF:000001">
    <property type="entry name" value="Orf1ab polyprotein"/>
    <property type="match status" value="1"/>
</dbReference>
<dbReference type="PROSITE" id="PS51955">
    <property type="entry name" value="NIV_2_O_MTASE"/>
    <property type="match status" value="1"/>
</dbReference>
<dbReference type="InterPro" id="IPR043610">
    <property type="entry name" value="NSP6_CoV"/>
</dbReference>
<dbReference type="PROSITE" id="PS51942">
    <property type="entry name" value="BCOV_NSP3C_C"/>
    <property type="match status" value="1"/>
</dbReference>
<dbReference type="PROSITE" id="PS51963">
    <property type="entry name" value="BCOV_NSP1_C"/>
    <property type="match status" value="1"/>
</dbReference>
<evidence type="ECO:0000259" key="78">
    <source>
        <dbReference type="PROSITE" id="PS51941"/>
    </source>
</evidence>
<comment type="catalytic activity">
    <reaction evidence="51">
        <text>uridylyl-uridylyl-ribonucleotide-RNA = a 3'-end uridylyl-2',3'-cyclophospho-uridine-RNA + a 5'-end dephospho-ribonucleoside-RNA</text>
        <dbReference type="Rhea" id="RHEA:67732"/>
        <dbReference type="Rhea" id="RHEA-COMP:13936"/>
        <dbReference type="Rhea" id="RHEA-COMP:17334"/>
        <dbReference type="Rhea" id="RHEA-COMP:17335"/>
        <dbReference type="ChEBI" id="CHEBI:138284"/>
        <dbReference type="ChEBI" id="CHEBI:173079"/>
        <dbReference type="ChEBI" id="CHEBI:173080"/>
    </reaction>
</comment>
<evidence type="ECO:0000256" key="49">
    <source>
        <dbReference type="ARBA" id="ARBA00023258"/>
    </source>
</evidence>
<keyword evidence="37" id="KW-1127">Modulation of host ubiquitin pathway by viral deubiquitinase</keyword>
<evidence type="ECO:0000256" key="59">
    <source>
        <dbReference type="PROSITE-ProRule" id="PRU00444"/>
    </source>
</evidence>